<organism evidence="11 12">
    <name type="scientific">Xylocopilactobacillus apis</name>
    <dbReference type="NCBI Taxonomy" id="2932183"/>
    <lineage>
        <taxon>Bacteria</taxon>
        <taxon>Bacillati</taxon>
        <taxon>Bacillota</taxon>
        <taxon>Bacilli</taxon>
        <taxon>Lactobacillales</taxon>
        <taxon>Lactobacillaceae</taxon>
        <taxon>Xylocopilactobacillus</taxon>
    </lineage>
</organism>
<dbReference type="InterPro" id="IPR003593">
    <property type="entry name" value="AAA+_ATPase"/>
</dbReference>
<proteinExistence type="inferred from homology"/>
<dbReference type="GO" id="GO:0006261">
    <property type="term" value="P:DNA-templated DNA replication"/>
    <property type="evidence" value="ECO:0007669"/>
    <property type="project" value="TreeGrafter"/>
</dbReference>
<keyword evidence="7" id="KW-0808">Transferase</keyword>
<dbReference type="Gene3D" id="1.10.8.60">
    <property type="match status" value="1"/>
</dbReference>
<dbReference type="Proteomes" id="UP001321804">
    <property type="component" value="Chromosome"/>
</dbReference>
<dbReference type="GO" id="GO:0009360">
    <property type="term" value="C:DNA polymerase III complex"/>
    <property type="evidence" value="ECO:0007669"/>
    <property type="project" value="InterPro"/>
</dbReference>
<keyword evidence="12" id="KW-1185">Reference proteome</keyword>
<dbReference type="SUPFAM" id="SSF48019">
    <property type="entry name" value="post-AAA+ oligomerization domain-like"/>
    <property type="match status" value="1"/>
</dbReference>
<dbReference type="CDD" id="cd00009">
    <property type="entry name" value="AAA"/>
    <property type="match status" value="1"/>
</dbReference>
<dbReference type="InterPro" id="IPR008921">
    <property type="entry name" value="DNA_pol3_clamp-load_cplx_C"/>
</dbReference>
<keyword evidence="7" id="KW-0548">Nucleotidyltransferase</keyword>
<evidence type="ECO:0000256" key="3">
    <source>
        <dbReference type="ARBA" id="ARBA00022723"/>
    </source>
</evidence>
<evidence type="ECO:0000256" key="9">
    <source>
        <dbReference type="SAM" id="MobiDB-lite"/>
    </source>
</evidence>
<dbReference type="FunFam" id="3.40.50.300:FF:000014">
    <property type="entry name" value="DNA polymerase III subunit gamma/tau"/>
    <property type="match status" value="1"/>
</dbReference>
<dbReference type="GO" id="GO:0046872">
    <property type="term" value="F:metal ion binding"/>
    <property type="evidence" value="ECO:0007669"/>
    <property type="project" value="UniProtKB-KW"/>
</dbReference>
<dbReference type="RefSeq" id="WP_317694997.1">
    <property type="nucleotide sequence ID" value="NZ_AP026801.1"/>
</dbReference>
<dbReference type="PANTHER" id="PTHR11669:SF0">
    <property type="entry name" value="PROTEIN STICHEL-LIKE 2"/>
    <property type="match status" value="1"/>
</dbReference>
<dbReference type="InterPro" id="IPR027417">
    <property type="entry name" value="P-loop_NTPase"/>
</dbReference>
<reference evidence="11 12" key="1">
    <citation type="journal article" date="2023" name="Microbiol. Spectr.">
        <title>Symbiosis of Carpenter Bees with Uncharacterized Lactic Acid Bacteria Showing NAD Auxotrophy.</title>
        <authorList>
            <person name="Kawasaki S."/>
            <person name="Ozawa K."/>
            <person name="Mori T."/>
            <person name="Yamamoto A."/>
            <person name="Ito M."/>
            <person name="Ohkuma M."/>
            <person name="Sakamoto M."/>
            <person name="Matsutani M."/>
        </authorList>
    </citation>
    <scope>NUCLEOTIDE SEQUENCE [LARGE SCALE GENOMIC DNA]</scope>
    <source>
        <strain evidence="11 12">KimC2</strain>
    </source>
</reference>
<dbReference type="InterPro" id="IPR050238">
    <property type="entry name" value="DNA_Rep/Repair_Clamp_Loader"/>
</dbReference>
<dbReference type="FunFam" id="1.10.8.60:FF:000013">
    <property type="entry name" value="DNA polymerase III subunit gamma/tau"/>
    <property type="match status" value="1"/>
</dbReference>
<dbReference type="Pfam" id="PF22608">
    <property type="entry name" value="DNAX_ATPase_lid"/>
    <property type="match status" value="1"/>
</dbReference>
<dbReference type="SMART" id="SM00382">
    <property type="entry name" value="AAA"/>
    <property type="match status" value="1"/>
</dbReference>
<comment type="catalytic activity">
    <reaction evidence="8">
        <text>DNA(n) + a 2'-deoxyribonucleoside 5'-triphosphate = DNA(n+1) + diphosphate</text>
        <dbReference type="Rhea" id="RHEA:22508"/>
        <dbReference type="Rhea" id="RHEA-COMP:17339"/>
        <dbReference type="Rhea" id="RHEA-COMP:17340"/>
        <dbReference type="ChEBI" id="CHEBI:33019"/>
        <dbReference type="ChEBI" id="CHEBI:61560"/>
        <dbReference type="ChEBI" id="CHEBI:173112"/>
        <dbReference type="EC" id="2.7.7.7"/>
    </reaction>
</comment>
<sequence>MSYQALYRKYRPVDFNGIVGQPVLVQTLKNAITTGHISHAYLFSGPRGTGKTTTARVFAKAINCQFAKDGEPCNECETCLGINNGTLADYVEIDAASNNGVDEIRNIRSQIKYAPLVANYKIYVIDEAHMLSLGAFNALLKTLEEPPSYAIFILATTNPQKIPATIISRLQKYNFHRLSNEDLTNQLDFILKKENIEYDKSAIDSVAQLANGGMRDALSILDQAVTLSNGKITLDLVNELTGSTTKDLLFQYLKSIHDGDVKSAVEEIDQIIHEGKDLAQFIHEFIILIKDILLLKNNINPVSFTSEELEQFKEIPAAWFYQALKVLNDEDQRLKKTVYADLLIEIMTIELSDLTSIAKTTSVQSEQPPKQVEQIPKITIKQPEKKVEFKPIEQQVEVAETKESDSSITGTFINYEGMDQVLKNATRQSLEQLNEKWEEVINEADGELAALIKYTHPVAASNDGAIISFKFLQFLQKLDQRSDLQADLQELTGNLKIMGISDEEWPEYRKNYIISLKQGKVKPEETNQEVNNEKESAVKEDHSELTSNMEAIIKFLGPENVKIIDD</sequence>
<evidence type="ECO:0000256" key="2">
    <source>
        <dbReference type="ARBA" id="ARBA00012417"/>
    </source>
</evidence>
<keyword evidence="3" id="KW-0479">Metal-binding</keyword>
<feature type="domain" description="AAA+ ATPase" evidence="10">
    <location>
        <begin position="37"/>
        <end position="180"/>
    </location>
</feature>
<dbReference type="GO" id="GO:0003887">
    <property type="term" value="F:DNA-directed DNA polymerase activity"/>
    <property type="evidence" value="ECO:0007669"/>
    <property type="project" value="UniProtKB-KW"/>
</dbReference>
<dbReference type="InterPro" id="IPR012763">
    <property type="entry name" value="DNA_pol_III_sug/sutau_N"/>
</dbReference>
<dbReference type="Gene3D" id="3.40.50.300">
    <property type="entry name" value="P-loop containing nucleotide triphosphate hydrolases"/>
    <property type="match status" value="1"/>
</dbReference>
<keyword evidence="6" id="KW-0067">ATP-binding</keyword>
<evidence type="ECO:0000313" key="11">
    <source>
        <dbReference type="EMBL" id="BDR56664.1"/>
    </source>
</evidence>
<evidence type="ECO:0000256" key="5">
    <source>
        <dbReference type="ARBA" id="ARBA00022833"/>
    </source>
</evidence>
<evidence type="ECO:0000256" key="4">
    <source>
        <dbReference type="ARBA" id="ARBA00022741"/>
    </source>
</evidence>
<keyword evidence="7" id="KW-0239">DNA-directed DNA polymerase</keyword>
<dbReference type="Gene3D" id="1.20.272.10">
    <property type="match status" value="1"/>
</dbReference>
<name>A0AAU9CZ19_9LACO</name>
<evidence type="ECO:0000256" key="7">
    <source>
        <dbReference type="ARBA" id="ARBA00022932"/>
    </source>
</evidence>
<dbReference type="InterPro" id="IPR045085">
    <property type="entry name" value="HLD_clamp_pol_III_gamma_tau"/>
</dbReference>
<evidence type="ECO:0000256" key="1">
    <source>
        <dbReference type="ARBA" id="ARBA00006360"/>
    </source>
</evidence>
<keyword evidence="5" id="KW-0862">Zinc</keyword>
<dbReference type="SUPFAM" id="SSF52540">
    <property type="entry name" value="P-loop containing nucleoside triphosphate hydrolases"/>
    <property type="match status" value="1"/>
</dbReference>
<dbReference type="NCBIfam" id="NF004046">
    <property type="entry name" value="PRK05563.1"/>
    <property type="match status" value="1"/>
</dbReference>
<gene>
    <name evidence="11" type="primary">dnaX</name>
    <name evidence="11" type="ORF">KIMC2_12260</name>
</gene>
<dbReference type="GO" id="GO:0005524">
    <property type="term" value="F:ATP binding"/>
    <property type="evidence" value="ECO:0007669"/>
    <property type="project" value="UniProtKB-KW"/>
</dbReference>
<dbReference type="Pfam" id="PF13177">
    <property type="entry name" value="DNA_pol3_delta2"/>
    <property type="match status" value="1"/>
</dbReference>
<comment type="similarity">
    <text evidence="1">Belongs to the DnaX/STICHEL family.</text>
</comment>
<dbReference type="EC" id="2.7.7.7" evidence="2"/>
<evidence type="ECO:0000259" key="10">
    <source>
        <dbReference type="SMART" id="SM00382"/>
    </source>
</evidence>
<dbReference type="KEGG" id="xak:KIMC2_12260"/>
<keyword evidence="4" id="KW-0547">Nucleotide-binding</keyword>
<dbReference type="NCBIfam" id="TIGR02397">
    <property type="entry name" value="dnaX_nterm"/>
    <property type="match status" value="1"/>
</dbReference>
<dbReference type="PANTHER" id="PTHR11669">
    <property type="entry name" value="REPLICATION FACTOR C / DNA POLYMERASE III GAMMA-TAU SUBUNIT"/>
    <property type="match status" value="1"/>
</dbReference>
<evidence type="ECO:0000256" key="6">
    <source>
        <dbReference type="ARBA" id="ARBA00022840"/>
    </source>
</evidence>
<dbReference type="EMBL" id="AP026801">
    <property type="protein sequence ID" value="BDR56664.1"/>
    <property type="molecule type" value="Genomic_DNA"/>
</dbReference>
<protein>
    <recommendedName>
        <fullName evidence="2">DNA-directed DNA polymerase</fullName>
        <ecNumber evidence="2">2.7.7.7</ecNumber>
    </recommendedName>
</protein>
<dbReference type="CDD" id="cd18137">
    <property type="entry name" value="HLD_clamp_pol_III_gamma_tau"/>
    <property type="match status" value="1"/>
</dbReference>
<feature type="region of interest" description="Disordered" evidence="9">
    <location>
        <begin position="524"/>
        <end position="543"/>
    </location>
</feature>
<dbReference type="GO" id="GO:0003677">
    <property type="term" value="F:DNA binding"/>
    <property type="evidence" value="ECO:0007669"/>
    <property type="project" value="InterPro"/>
</dbReference>
<evidence type="ECO:0000256" key="8">
    <source>
        <dbReference type="ARBA" id="ARBA00049244"/>
    </source>
</evidence>
<evidence type="ECO:0000313" key="12">
    <source>
        <dbReference type="Proteomes" id="UP001321804"/>
    </source>
</evidence>
<accession>A0AAU9CZ19</accession>
<dbReference type="AlphaFoldDB" id="A0AAU9CZ19"/>